<protein>
    <submittedName>
        <fullName evidence="1">Phosphohydrolase</fullName>
    </submittedName>
</protein>
<keyword evidence="1" id="KW-0378">Hydrolase</keyword>
<gene>
    <name evidence="1" type="ORF">ENL47_04245</name>
</gene>
<dbReference type="PANTHER" id="PTHR40517">
    <property type="entry name" value="METAL-DEPENDENT PHOSPHOHYDROLASE, HD SUPERFAMILY-RELATED"/>
    <property type="match status" value="1"/>
</dbReference>
<dbReference type="SUPFAM" id="SSF109604">
    <property type="entry name" value="HD-domain/PDEase-like"/>
    <property type="match status" value="1"/>
</dbReference>
<dbReference type="AlphaFoldDB" id="A0A7C5UU06"/>
<proteinExistence type="predicted"/>
<accession>A0A7C5UU06</accession>
<comment type="caution">
    <text evidence="1">The sequence shown here is derived from an EMBL/GenBank/DDBJ whole genome shotgun (WGS) entry which is preliminary data.</text>
</comment>
<name>A0A7C5UU06_9CREN</name>
<organism evidence="1">
    <name type="scientific">Ignisphaera aggregans</name>
    <dbReference type="NCBI Taxonomy" id="334771"/>
    <lineage>
        <taxon>Archaea</taxon>
        <taxon>Thermoproteota</taxon>
        <taxon>Thermoprotei</taxon>
        <taxon>Desulfurococcales</taxon>
        <taxon>Desulfurococcaceae</taxon>
        <taxon>Ignisphaera</taxon>
    </lineage>
</organism>
<dbReference type="PANTHER" id="PTHR40517:SF1">
    <property type="entry name" value="METAL-DEPENDENT PHOSPHOHYDROLASE, HD SUPERFAMILY-RELATED"/>
    <property type="match status" value="1"/>
</dbReference>
<dbReference type="GO" id="GO:0016787">
    <property type="term" value="F:hydrolase activity"/>
    <property type="evidence" value="ECO:0007669"/>
    <property type="project" value="UniProtKB-KW"/>
</dbReference>
<dbReference type="InterPro" id="IPR039967">
    <property type="entry name" value="MJ1020-like"/>
</dbReference>
<dbReference type="EMBL" id="DRUB01000077">
    <property type="protein sequence ID" value="HHR96026.1"/>
    <property type="molecule type" value="Genomic_DNA"/>
</dbReference>
<evidence type="ECO:0000313" key="1">
    <source>
        <dbReference type="EMBL" id="HHR96026.1"/>
    </source>
</evidence>
<sequence length="264" mass="29914">MVTVTPNLLYKHISSSPIVRKVHQILEDDYEVIGLLKMSNIMAVSRLRYNDHGIIHARIVAGVSLELIDILYSTGVDMTCIRDGVAKNVDEVKIIVLLSSYFHDIGNAVHRVNHELLGVLISKDIIDRILSKVGFNKEKIIDFRQEILHNIYASDYNIQCLSVECGVVKVSDGLDMAEGRARIPYKLGKLDMHAVSALSIKRVDIEQNQNRERPINIIVYMSEIAGLFQLEAVLLPKIKSSSLDNLFNVYININERLIKFYPKD</sequence>
<dbReference type="Gene3D" id="1.10.3210.10">
    <property type="entry name" value="Hypothetical protein af1432"/>
    <property type="match status" value="1"/>
</dbReference>
<reference evidence="1" key="1">
    <citation type="journal article" date="2020" name="mSystems">
        <title>Genome- and Community-Level Interaction Insights into Carbon Utilization and Element Cycling Functions of Hydrothermarchaeota in Hydrothermal Sediment.</title>
        <authorList>
            <person name="Zhou Z."/>
            <person name="Liu Y."/>
            <person name="Xu W."/>
            <person name="Pan J."/>
            <person name="Luo Z.H."/>
            <person name="Li M."/>
        </authorList>
    </citation>
    <scope>NUCLEOTIDE SEQUENCE [LARGE SCALE GENOMIC DNA]</scope>
    <source>
        <strain evidence="1">SpSt-1</strain>
    </source>
</reference>